<accession>A0A7K0D342</accession>
<dbReference type="RefSeq" id="WP_153410920.1">
    <property type="nucleotide sequence ID" value="NZ_WEGK01000006.1"/>
</dbReference>
<keyword evidence="2" id="KW-1185">Reference proteome</keyword>
<proteinExistence type="predicted"/>
<dbReference type="EMBL" id="WEGK01000006">
    <property type="protein sequence ID" value="MQY20138.1"/>
    <property type="molecule type" value="Genomic_DNA"/>
</dbReference>
<evidence type="ECO:0000313" key="2">
    <source>
        <dbReference type="Proteomes" id="UP000438448"/>
    </source>
</evidence>
<comment type="caution">
    <text evidence="1">The sequence shown here is derived from an EMBL/GenBank/DDBJ whole genome shotgun (WGS) entry which is preliminary data.</text>
</comment>
<name>A0A7K0D342_9NOCA</name>
<organism evidence="1 2">
    <name type="scientific">Nocardia macrotermitis</name>
    <dbReference type="NCBI Taxonomy" id="2585198"/>
    <lineage>
        <taxon>Bacteria</taxon>
        <taxon>Bacillati</taxon>
        <taxon>Actinomycetota</taxon>
        <taxon>Actinomycetes</taxon>
        <taxon>Mycobacteriales</taxon>
        <taxon>Nocardiaceae</taxon>
        <taxon>Nocardia</taxon>
    </lineage>
</organism>
<dbReference type="OrthoDB" id="4477587at2"/>
<dbReference type="AlphaFoldDB" id="A0A7K0D342"/>
<dbReference type="Proteomes" id="UP000438448">
    <property type="component" value="Unassembled WGS sequence"/>
</dbReference>
<gene>
    <name evidence="1" type="ORF">NRB20_32340</name>
</gene>
<reference evidence="1 2" key="1">
    <citation type="submission" date="2019-10" db="EMBL/GenBank/DDBJ databases">
        <title>Nocardia macrotermitis sp. nov. and Nocardia aurantia sp. nov., isolated from the gut of fungus growing-termite Macrotermes natalensis.</title>
        <authorList>
            <person name="Benndorf R."/>
            <person name="Schwitalla J."/>
            <person name="Martin K."/>
            <person name="De Beer W."/>
            <person name="Kaster A.-K."/>
            <person name="Vollmers J."/>
            <person name="Poulsen M."/>
            <person name="Beemelmanns C."/>
        </authorList>
    </citation>
    <scope>NUCLEOTIDE SEQUENCE [LARGE SCALE GENOMIC DNA]</scope>
    <source>
        <strain evidence="1 2">RB20</strain>
    </source>
</reference>
<sequence>MSREQDGVLVVEADGAVSWWSRRAAAVGEVDLLIAAGIGAQTDAARSDMLLAWTIRPEAEPGPLAAAVGDPVLAEVVDELRRHGERVCAYRCPPLVPVWRRRALVAAIGRWTMRPVHSGAFLLDEAVAEKDLGHDAVARRLFGYAEAALLDLGERCAANELPGEILPLLRRAATDATVLGVGDDGLVATLADLDRIDDQELLRVLGEWSQNSGTAGAVPVASALDASVPGRETDSYPLDPAVLPPRIVAWHGARASELLVEHRRARDVFVVSAALAERVDPTCRELAELLAYAVHRNSGRVLAVAPIAVQDNVIQAELPAQGARIGALVFGLCRGDVAAAAARCGSLGRTLIDIDRRMLDGWNQHRAALAKLSAAGASGGRARAAGEMQWFAAAAAVRSARRQLRDLLESMTEETDPAVLAALRARRTAIDEYLGDLAGPTAVDTAELLLAELIPPDPAEL</sequence>
<evidence type="ECO:0000313" key="1">
    <source>
        <dbReference type="EMBL" id="MQY20138.1"/>
    </source>
</evidence>
<protein>
    <submittedName>
        <fullName evidence="1">Uncharacterized protein</fullName>
    </submittedName>
</protein>